<sequence length="362" mass="39501">MINSTFKNCYANCTNGGGFCYNLDKLGKEVDCDVSITGCTFDHLVPSNGNVGMLNFFKSITISNCTIKSMPKAEYLLAIECVSECVFQDCQFIRNTNIKEVNCSAIICGDATSNNNVQYEFVGCYFEDNKIDKDLNGGALYINAHYEPVHIDSCVFSNAASDVSERGGAIYTSSGTEQEIIIINSHFINMKVSTSDSDSGNAIYIDSTSSKVHVEGCQFNDCGNKGCAISSHGHNVIIKNTVIAFKDTSPITSCQGFVIKNKSHFELINTSISNCISSFGGGAFSYLLNGSNYEDNDELVLIENCLFRLNKAVQNGGAVAIESFGFIRIINSTFEENIANYKNIASSKLLAQYTSTHILIHR</sequence>
<name>A0ABR2HFE2_9EUKA</name>
<evidence type="ECO:0000313" key="3">
    <source>
        <dbReference type="Proteomes" id="UP001470230"/>
    </source>
</evidence>
<protein>
    <recommendedName>
        <fullName evidence="1">Right handed beta helix domain-containing protein</fullName>
    </recommendedName>
</protein>
<dbReference type="Pfam" id="PF13229">
    <property type="entry name" value="Beta_helix"/>
    <property type="match status" value="1"/>
</dbReference>
<comment type="caution">
    <text evidence="2">The sequence shown here is derived from an EMBL/GenBank/DDBJ whole genome shotgun (WGS) entry which is preliminary data.</text>
</comment>
<keyword evidence="3" id="KW-1185">Reference proteome</keyword>
<dbReference type="SUPFAM" id="SSF51126">
    <property type="entry name" value="Pectin lyase-like"/>
    <property type="match status" value="2"/>
</dbReference>
<dbReference type="Proteomes" id="UP001470230">
    <property type="component" value="Unassembled WGS sequence"/>
</dbReference>
<evidence type="ECO:0000259" key="1">
    <source>
        <dbReference type="Pfam" id="PF13229"/>
    </source>
</evidence>
<gene>
    <name evidence="2" type="ORF">M9Y10_021143</name>
</gene>
<reference evidence="2 3" key="1">
    <citation type="submission" date="2024-04" db="EMBL/GenBank/DDBJ databases">
        <title>Tritrichomonas musculus Genome.</title>
        <authorList>
            <person name="Alves-Ferreira E."/>
            <person name="Grigg M."/>
            <person name="Lorenzi H."/>
            <person name="Galac M."/>
        </authorList>
    </citation>
    <scope>NUCLEOTIDE SEQUENCE [LARGE SCALE GENOMIC DNA]</scope>
    <source>
        <strain evidence="2 3">EAF2021</strain>
    </source>
</reference>
<accession>A0ABR2HFE2</accession>
<feature type="domain" description="Right handed beta helix" evidence="1">
    <location>
        <begin position="60"/>
        <end position="241"/>
    </location>
</feature>
<dbReference type="Gene3D" id="2.160.20.10">
    <property type="entry name" value="Single-stranded right-handed beta-helix, Pectin lyase-like"/>
    <property type="match status" value="1"/>
</dbReference>
<dbReference type="InterPro" id="IPR039448">
    <property type="entry name" value="Beta_helix"/>
</dbReference>
<evidence type="ECO:0000313" key="2">
    <source>
        <dbReference type="EMBL" id="KAK8844970.1"/>
    </source>
</evidence>
<proteinExistence type="predicted"/>
<dbReference type="InterPro" id="IPR012334">
    <property type="entry name" value="Pectin_lyas_fold"/>
</dbReference>
<dbReference type="EMBL" id="JAPFFF010000031">
    <property type="protein sequence ID" value="KAK8844970.1"/>
    <property type="molecule type" value="Genomic_DNA"/>
</dbReference>
<dbReference type="InterPro" id="IPR011050">
    <property type="entry name" value="Pectin_lyase_fold/virulence"/>
</dbReference>
<organism evidence="2 3">
    <name type="scientific">Tritrichomonas musculus</name>
    <dbReference type="NCBI Taxonomy" id="1915356"/>
    <lineage>
        <taxon>Eukaryota</taxon>
        <taxon>Metamonada</taxon>
        <taxon>Parabasalia</taxon>
        <taxon>Tritrichomonadida</taxon>
        <taxon>Tritrichomonadidae</taxon>
        <taxon>Tritrichomonas</taxon>
    </lineage>
</organism>